<evidence type="ECO:0000313" key="2">
    <source>
        <dbReference type="Proteomes" id="UP000635565"/>
    </source>
</evidence>
<organism evidence="1 2">
    <name type="scientific">Dictyobacter formicarum</name>
    <dbReference type="NCBI Taxonomy" id="2778368"/>
    <lineage>
        <taxon>Bacteria</taxon>
        <taxon>Bacillati</taxon>
        <taxon>Chloroflexota</taxon>
        <taxon>Ktedonobacteria</taxon>
        <taxon>Ktedonobacterales</taxon>
        <taxon>Dictyobacteraceae</taxon>
        <taxon>Dictyobacter</taxon>
    </lineage>
</organism>
<gene>
    <name evidence="1" type="ORF">KSZ_65370</name>
</gene>
<proteinExistence type="predicted"/>
<dbReference type="Gene3D" id="3.40.640.10">
    <property type="entry name" value="Type I PLP-dependent aspartate aminotransferase-like (Major domain)"/>
    <property type="match status" value="1"/>
</dbReference>
<protein>
    <submittedName>
        <fullName evidence="1">Uncharacterized protein</fullName>
    </submittedName>
</protein>
<sequence>MSLSQRLALLEWAREAHAWIVEDDYDSEYRFSGRPPEVLQGLDNARRVI</sequence>
<dbReference type="InterPro" id="IPR015424">
    <property type="entry name" value="PyrdxlP-dep_Trfase"/>
</dbReference>
<accession>A0ABQ3VTU8</accession>
<evidence type="ECO:0000313" key="1">
    <source>
        <dbReference type="EMBL" id="GHO88531.1"/>
    </source>
</evidence>
<dbReference type="SUPFAM" id="SSF53383">
    <property type="entry name" value="PLP-dependent transferases"/>
    <property type="match status" value="1"/>
</dbReference>
<dbReference type="InterPro" id="IPR051446">
    <property type="entry name" value="HTH_trans_reg/aminotransferase"/>
</dbReference>
<dbReference type="PANTHER" id="PTHR46577">
    <property type="entry name" value="HTH-TYPE TRANSCRIPTIONAL REGULATORY PROTEIN GABR"/>
    <property type="match status" value="1"/>
</dbReference>
<reference evidence="1 2" key="1">
    <citation type="journal article" date="2021" name="Int. J. Syst. Evol. Microbiol.">
        <title>Reticulibacter mediterranei gen. nov., sp. nov., within the new family Reticulibacteraceae fam. nov., and Ktedonospora formicarum gen. nov., sp. nov., Ktedonobacter robiniae sp. nov., Dictyobacter formicarum sp. nov. and Dictyobacter arantiisoli sp. nov., belonging to the class Ktedonobacteria.</title>
        <authorList>
            <person name="Yabe S."/>
            <person name="Zheng Y."/>
            <person name="Wang C.M."/>
            <person name="Sakai Y."/>
            <person name="Abe K."/>
            <person name="Yokota A."/>
            <person name="Donadio S."/>
            <person name="Cavaletti L."/>
            <person name="Monciardini P."/>
        </authorList>
    </citation>
    <scope>NUCLEOTIDE SEQUENCE [LARGE SCALE GENOMIC DNA]</scope>
    <source>
        <strain evidence="1 2">SOSP1-9</strain>
    </source>
</reference>
<keyword evidence="2" id="KW-1185">Reference proteome</keyword>
<dbReference type="EMBL" id="BNJJ01000025">
    <property type="protein sequence ID" value="GHO88531.1"/>
    <property type="molecule type" value="Genomic_DNA"/>
</dbReference>
<dbReference type="Proteomes" id="UP000635565">
    <property type="component" value="Unassembled WGS sequence"/>
</dbReference>
<dbReference type="InterPro" id="IPR015421">
    <property type="entry name" value="PyrdxlP-dep_Trfase_major"/>
</dbReference>
<name>A0ABQ3VTU8_9CHLR</name>
<comment type="caution">
    <text evidence="1">The sequence shown here is derived from an EMBL/GenBank/DDBJ whole genome shotgun (WGS) entry which is preliminary data.</text>
</comment>
<dbReference type="PANTHER" id="PTHR46577:SF1">
    <property type="entry name" value="HTH-TYPE TRANSCRIPTIONAL REGULATORY PROTEIN GABR"/>
    <property type="match status" value="1"/>
</dbReference>